<dbReference type="GO" id="GO:0008080">
    <property type="term" value="F:N-acetyltransferase activity"/>
    <property type="evidence" value="ECO:0007669"/>
    <property type="project" value="UniProtKB-ARBA"/>
</dbReference>
<dbReference type="Pfam" id="PF04421">
    <property type="entry name" value="Mss4"/>
    <property type="match status" value="1"/>
</dbReference>
<evidence type="ECO:0000259" key="6">
    <source>
        <dbReference type="PROSITE" id="PS51186"/>
    </source>
</evidence>
<dbReference type="STRING" id="765440.A0A0C3CGF0"/>
<keyword evidence="8" id="KW-1185">Reference proteome</keyword>
<sequence>MSQHVPSSSSVCIHAVCISPDYRGKSLGVRLLREYITRLESATRDDGSRSYERALLITHEELRHFYEEAGFEWLGKSDVVHGSRPWFEMRKVLGTGVASTSPSEVQSQSIPPGVWEALQRTPRNRPVIRHFASFSGISEMCAPDDTGNILNKFDLLCPREECGSVILKANVAKWVERASVQMEPQGMPAHSLLPTLPTPPGTAQWWLITPSPMAFENIGFTRPIQSLSQSPETGKKLKLLACAECDLGPLGWSEEGGTEFWLTCSRVGYRA</sequence>
<evidence type="ECO:0000313" key="8">
    <source>
        <dbReference type="Proteomes" id="UP000054166"/>
    </source>
</evidence>
<dbReference type="Gene3D" id="2.170.150.10">
    <property type="entry name" value="Metal Binding Protein, Guanine Nucleotide Exchange Factor, Chain A"/>
    <property type="match status" value="1"/>
</dbReference>
<dbReference type="InterPro" id="IPR016181">
    <property type="entry name" value="Acyl_CoA_acyltransferase"/>
</dbReference>
<dbReference type="InParanoid" id="A0A0C3CGF0"/>
<reference evidence="8" key="2">
    <citation type="submission" date="2015-01" db="EMBL/GenBank/DDBJ databases">
        <title>Evolutionary Origins and Diversification of the Mycorrhizal Mutualists.</title>
        <authorList>
            <consortium name="DOE Joint Genome Institute"/>
            <consortium name="Mycorrhizal Genomics Consortium"/>
            <person name="Kohler A."/>
            <person name="Kuo A."/>
            <person name="Nagy L.G."/>
            <person name="Floudas D."/>
            <person name="Copeland A."/>
            <person name="Barry K.W."/>
            <person name="Cichocki N."/>
            <person name="Veneault-Fourrey C."/>
            <person name="LaButti K."/>
            <person name="Lindquist E.A."/>
            <person name="Lipzen A."/>
            <person name="Lundell T."/>
            <person name="Morin E."/>
            <person name="Murat C."/>
            <person name="Riley R."/>
            <person name="Ohm R."/>
            <person name="Sun H."/>
            <person name="Tunlid A."/>
            <person name="Henrissat B."/>
            <person name="Grigoriev I.V."/>
            <person name="Hibbett D.S."/>
            <person name="Martin F."/>
        </authorList>
    </citation>
    <scope>NUCLEOTIDE SEQUENCE [LARGE SCALE GENOMIC DNA]</scope>
    <source>
        <strain evidence="8">F 1598</strain>
    </source>
</reference>
<evidence type="ECO:0000256" key="4">
    <source>
        <dbReference type="ARBA" id="ARBA00022927"/>
    </source>
</evidence>
<dbReference type="Gene3D" id="3.40.630.30">
    <property type="match status" value="1"/>
</dbReference>
<feature type="domain" description="N-acetyltransferase" evidence="6">
    <location>
        <begin position="1"/>
        <end position="94"/>
    </location>
</feature>
<keyword evidence="2" id="KW-0344">Guanine-nucleotide releasing factor</keyword>
<dbReference type="InterPro" id="IPR011323">
    <property type="entry name" value="Mss4/transl-control_tumour"/>
</dbReference>
<reference evidence="7 8" key="1">
    <citation type="submission" date="2014-04" db="EMBL/GenBank/DDBJ databases">
        <authorList>
            <consortium name="DOE Joint Genome Institute"/>
            <person name="Kuo A."/>
            <person name="Tarkka M."/>
            <person name="Buscot F."/>
            <person name="Kohler A."/>
            <person name="Nagy L.G."/>
            <person name="Floudas D."/>
            <person name="Copeland A."/>
            <person name="Barry K.W."/>
            <person name="Cichocki N."/>
            <person name="Veneault-Fourrey C."/>
            <person name="LaButti K."/>
            <person name="Lindquist E.A."/>
            <person name="Lipzen A."/>
            <person name="Lundell T."/>
            <person name="Morin E."/>
            <person name="Murat C."/>
            <person name="Sun H."/>
            <person name="Tunlid A."/>
            <person name="Henrissat B."/>
            <person name="Grigoriev I.V."/>
            <person name="Hibbett D.S."/>
            <person name="Martin F."/>
            <person name="Nordberg H.P."/>
            <person name="Cantor M.N."/>
            <person name="Hua S.X."/>
        </authorList>
    </citation>
    <scope>NUCLEOTIDE SEQUENCE [LARGE SCALE GENOMIC DNA]</scope>
    <source>
        <strain evidence="7 8">F 1598</strain>
    </source>
</reference>
<protein>
    <recommendedName>
        <fullName evidence="6">N-acetyltransferase domain-containing protein</fullName>
    </recommendedName>
</protein>
<name>A0A0C3CGF0_PILCF</name>
<dbReference type="AlphaFoldDB" id="A0A0C3CGF0"/>
<dbReference type="Proteomes" id="UP000054166">
    <property type="component" value="Unassembled WGS sequence"/>
</dbReference>
<dbReference type="InterPro" id="IPR007515">
    <property type="entry name" value="Mss4"/>
</dbReference>
<dbReference type="InterPro" id="IPR011057">
    <property type="entry name" value="Mss4-like_sf"/>
</dbReference>
<dbReference type="GO" id="GO:0005085">
    <property type="term" value="F:guanyl-nucleotide exchange factor activity"/>
    <property type="evidence" value="ECO:0007669"/>
    <property type="project" value="UniProtKB-KW"/>
</dbReference>
<dbReference type="Pfam" id="PF13508">
    <property type="entry name" value="Acetyltransf_7"/>
    <property type="match status" value="1"/>
</dbReference>
<dbReference type="PROSITE" id="PS51796">
    <property type="entry name" value="MSS4"/>
    <property type="match status" value="1"/>
</dbReference>
<dbReference type="InterPro" id="IPR000182">
    <property type="entry name" value="GNAT_dom"/>
</dbReference>
<dbReference type="SUPFAM" id="SSF51316">
    <property type="entry name" value="Mss4-like"/>
    <property type="match status" value="1"/>
</dbReference>
<dbReference type="SUPFAM" id="SSF55729">
    <property type="entry name" value="Acyl-CoA N-acyltransferases (Nat)"/>
    <property type="match status" value="1"/>
</dbReference>
<evidence type="ECO:0000313" key="7">
    <source>
        <dbReference type="EMBL" id="KIM88827.1"/>
    </source>
</evidence>
<evidence type="ECO:0000256" key="5">
    <source>
        <dbReference type="ARBA" id="ARBA00023315"/>
    </source>
</evidence>
<gene>
    <name evidence="7" type="ORF">PILCRDRAFT_813811</name>
</gene>
<dbReference type="PANTHER" id="PTHR10908">
    <property type="entry name" value="SEROTONIN N-ACETYLTRANSFERASE"/>
    <property type="match status" value="1"/>
</dbReference>
<dbReference type="EMBL" id="KN832976">
    <property type="protein sequence ID" value="KIM88827.1"/>
    <property type="molecule type" value="Genomic_DNA"/>
</dbReference>
<proteinExistence type="predicted"/>
<dbReference type="GO" id="GO:0007264">
    <property type="term" value="P:small GTPase-mediated signal transduction"/>
    <property type="evidence" value="ECO:0007669"/>
    <property type="project" value="InterPro"/>
</dbReference>
<evidence type="ECO:0000256" key="3">
    <source>
        <dbReference type="ARBA" id="ARBA00022679"/>
    </source>
</evidence>
<dbReference type="InterPro" id="IPR051635">
    <property type="entry name" value="SNAT-like"/>
</dbReference>
<dbReference type="OrthoDB" id="30840at2759"/>
<keyword evidence="5" id="KW-0012">Acyltransferase</keyword>
<dbReference type="PANTHER" id="PTHR10908:SF0">
    <property type="entry name" value="SEROTONIN N-ACETYLTRANSFERASE"/>
    <property type="match status" value="1"/>
</dbReference>
<keyword evidence="4" id="KW-0653">Protein transport</keyword>
<keyword evidence="3" id="KW-0808">Transferase</keyword>
<organism evidence="7 8">
    <name type="scientific">Piloderma croceum (strain F 1598)</name>
    <dbReference type="NCBI Taxonomy" id="765440"/>
    <lineage>
        <taxon>Eukaryota</taxon>
        <taxon>Fungi</taxon>
        <taxon>Dikarya</taxon>
        <taxon>Basidiomycota</taxon>
        <taxon>Agaricomycotina</taxon>
        <taxon>Agaricomycetes</taxon>
        <taxon>Agaricomycetidae</taxon>
        <taxon>Atheliales</taxon>
        <taxon>Atheliaceae</taxon>
        <taxon>Piloderma</taxon>
    </lineage>
</organism>
<dbReference type="GO" id="GO:0015031">
    <property type="term" value="P:protein transport"/>
    <property type="evidence" value="ECO:0007669"/>
    <property type="project" value="UniProtKB-KW"/>
</dbReference>
<evidence type="ECO:0000256" key="2">
    <source>
        <dbReference type="ARBA" id="ARBA00022658"/>
    </source>
</evidence>
<accession>A0A0C3CGF0</accession>
<keyword evidence="1" id="KW-0813">Transport</keyword>
<evidence type="ECO:0000256" key="1">
    <source>
        <dbReference type="ARBA" id="ARBA00022448"/>
    </source>
</evidence>
<dbReference type="HOGENOM" id="CLU_070381_0_0_1"/>
<dbReference type="PROSITE" id="PS51186">
    <property type="entry name" value="GNAT"/>
    <property type="match status" value="1"/>
</dbReference>